<gene>
    <name evidence="4" type="primary">prmC</name>
    <name evidence="7" type="ORF">HKBW3S33_01523</name>
</gene>
<dbReference type="InterPro" id="IPR029063">
    <property type="entry name" value="SAM-dependent_MTases_sf"/>
</dbReference>
<proteinExistence type="inferred from homology"/>
<accession>A0A6V8PB69</accession>
<feature type="domain" description="Methyltransferase" evidence="5">
    <location>
        <begin position="144"/>
        <end position="219"/>
    </location>
</feature>
<feature type="domain" description="Release factor glutamine methyltransferase N-terminal" evidence="6">
    <location>
        <begin position="8"/>
        <end position="78"/>
    </location>
</feature>
<reference evidence="7 8" key="1">
    <citation type="journal article" date="2020" name="Front. Microbiol.">
        <title>Single-cell genomics of novel Actinobacteria with the Wood-Ljungdahl pathway discovered in a serpentinizing system.</title>
        <authorList>
            <person name="Merino N."/>
            <person name="Kawai M."/>
            <person name="Boyd E.S."/>
            <person name="Colman D.R."/>
            <person name="McGlynn S.E."/>
            <person name="Nealson K.H."/>
            <person name="Kurokawa K."/>
            <person name="Hongoh Y."/>
        </authorList>
    </citation>
    <scope>NUCLEOTIDE SEQUENCE [LARGE SCALE GENOMIC DNA]</scope>
    <source>
        <strain evidence="7 8">S33</strain>
    </source>
</reference>
<dbReference type="InterPro" id="IPR040758">
    <property type="entry name" value="PrmC_N"/>
</dbReference>
<dbReference type="GO" id="GO:0003676">
    <property type="term" value="F:nucleic acid binding"/>
    <property type="evidence" value="ECO:0007669"/>
    <property type="project" value="InterPro"/>
</dbReference>
<dbReference type="SUPFAM" id="SSF53335">
    <property type="entry name" value="S-adenosyl-L-methionine-dependent methyltransferases"/>
    <property type="match status" value="1"/>
</dbReference>
<dbReference type="InterPro" id="IPR050320">
    <property type="entry name" value="N5-glutamine_MTase"/>
</dbReference>
<dbReference type="Proteomes" id="UP000591948">
    <property type="component" value="Unassembled WGS sequence"/>
</dbReference>
<dbReference type="InterPro" id="IPR002052">
    <property type="entry name" value="DNA_methylase_N6_adenine_CS"/>
</dbReference>
<dbReference type="PANTHER" id="PTHR18895">
    <property type="entry name" value="HEMK METHYLTRANSFERASE"/>
    <property type="match status" value="1"/>
</dbReference>
<evidence type="ECO:0000256" key="1">
    <source>
        <dbReference type="ARBA" id="ARBA00022603"/>
    </source>
</evidence>
<keyword evidence="8" id="KW-1185">Reference proteome</keyword>
<dbReference type="InterPro" id="IPR004556">
    <property type="entry name" value="HemK-like"/>
</dbReference>
<dbReference type="RefSeq" id="WP_176233634.1">
    <property type="nucleotide sequence ID" value="NZ_BLRY01000115.1"/>
</dbReference>
<keyword evidence="2 4" id="KW-0808">Transferase</keyword>
<evidence type="ECO:0000256" key="3">
    <source>
        <dbReference type="ARBA" id="ARBA00022691"/>
    </source>
</evidence>
<keyword evidence="1 4" id="KW-0489">Methyltransferase</keyword>
<comment type="similarity">
    <text evidence="4">Belongs to the protein N5-glutamine methyltransferase family. PrmC subfamily.</text>
</comment>
<evidence type="ECO:0000313" key="7">
    <source>
        <dbReference type="EMBL" id="GFP28106.1"/>
    </source>
</evidence>
<comment type="catalytic activity">
    <reaction evidence="4">
        <text>L-glutaminyl-[peptide chain release factor] + S-adenosyl-L-methionine = N(5)-methyl-L-glutaminyl-[peptide chain release factor] + S-adenosyl-L-homocysteine + H(+)</text>
        <dbReference type="Rhea" id="RHEA:42896"/>
        <dbReference type="Rhea" id="RHEA-COMP:10271"/>
        <dbReference type="Rhea" id="RHEA-COMP:10272"/>
        <dbReference type="ChEBI" id="CHEBI:15378"/>
        <dbReference type="ChEBI" id="CHEBI:30011"/>
        <dbReference type="ChEBI" id="CHEBI:57856"/>
        <dbReference type="ChEBI" id="CHEBI:59789"/>
        <dbReference type="ChEBI" id="CHEBI:61891"/>
        <dbReference type="EC" id="2.1.1.297"/>
    </reaction>
</comment>
<dbReference type="InterPro" id="IPR025714">
    <property type="entry name" value="Methyltranfer_dom"/>
</dbReference>
<evidence type="ECO:0000256" key="4">
    <source>
        <dbReference type="HAMAP-Rule" id="MF_02126"/>
    </source>
</evidence>
<protein>
    <recommendedName>
        <fullName evidence="4">Release factor glutamine methyltransferase</fullName>
        <shortName evidence="4">RF MTase</shortName>
        <ecNumber evidence="4">2.1.1.297</ecNumber>
    </recommendedName>
    <alternativeName>
        <fullName evidence="4">N5-glutamine methyltransferase PrmC</fullName>
    </alternativeName>
    <alternativeName>
        <fullName evidence="4">Protein-(glutamine-N5) MTase PrmC</fullName>
    </alternativeName>
    <alternativeName>
        <fullName evidence="4">Protein-glutamine N-methyltransferase PrmC</fullName>
    </alternativeName>
</protein>
<dbReference type="EMBL" id="BLRY01000115">
    <property type="protein sequence ID" value="GFP28106.1"/>
    <property type="molecule type" value="Genomic_DNA"/>
</dbReference>
<feature type="binding site" evidence="4">
    <location>
        <position position="201"/>
    </location>
    <ligand>
        <name>S-adenosyl-L-methionine</name>
        <dbReference type="ChEBI" id="CHEBI:59789"/>
    </ligand>
</feature>
<feature type="binding site" evidence="4">
    <location>
        <position position="172"/>
    </location>
    <ligand>
        <name>S-adenosyl-L-methionine</name>
        <dbReference type="ChEBI" id="CHEBI:59789"/>
    </ligand>
</feature>
<evidence type="ECO:0000259" key="5">
    <source>
        <dbReference type="Pfam" id="PF13847"/>
    </source>
</evidence>
<dbReference type="PANTHER" id="PTHR18895:SF74">
    <property type="entry name" value="MTRF1L RELEASE FACTOR GLUTAMINE METHYLTRANSFERASE"/>
    <property type="match status" value="1"/>
</dbReference>
<dbReference type="GO" id="GO:0032259">
    <property type="term" value="P:methylation"/>
    <property type="evidence" value="ECO:0007669"/>
    <property type="project" value="UniProtKB-KW"/>
</dbReference>
<organism evidence="7 8">
    <name type="scientific">Candidatus Hakubella thermalkaliphila</name>
    <dbReference type="NCBI Taxonomy" id="2754717"/>
    <lineage>
        <taxon>Bacteria</taxon>
        <taxon>Bacillati</taxon>
        <taxon>Actinomycetota</taxon>
        <taxon>Actinomycetota incertae sedis</taxon>
        <taxon>Candidatus Hakubellales</taxon>
        <taxon>Candidatus Hakubellaceae</taxon>
        <taxon>Candidatus Hakubella</taxon>
    </lineage>
</organism>
<name>A0A6V8PB69_9ACTN</name>
<feature type="binding site" evidence="4">
    <location>
        <position position="219"/>
    </location>
    <ligand>
        <name>S-adenosyl-L-methionine</name>
        <dbReference type="ChEBI" id="CHEBI:59789"/>
    </ligand>
</feature>
<dbReference type="Gene3D" id="3.40.50.150">
    <property type="entry name" value="Vaccinia Virus protein VP39"/>
    <property type="match status" value="1"/>
</dbReference>
<dbReference type="Gene3D" id="1.10.8.10">
    <property type="entry name" value="DNA helicase RuvA subunit, C-terminal domain"/>
    <property type="match status" value="1"/>
</dbReference>
<dbReference type="InterPro" id="IPR019874">
    <property type="entry name" value="RF_methyltr_PrmC"/>
</dbReference>
<sequence length="319" mass="35344">MSELTLKEVLNSSVRYFAEAGISTPRQDAEILISHVLGLSRVDLYLNFYRTLTPQEHQAVEELIRKRGQRYPLQYLTGEVDFRGLILRIEPGVFIPRPETELLVKCAVGVLGSSEFRSSIVRANSSCPFPVMNAGRRTGSGSPVVLDVGTGCGAIALSVAREVKDCLVYALDISAQAIDLARFNAQKLGLQERITFLVGDFVQITPAELRGKVDLVASNPPYIKKSDITRLEPEVRDYEAAAIDGGKDGLAYFRRLLPFAQQFLAPGGQLLLEIGEGQVQEILHLAEQTSFELVRIHQDLGGIDRIIQLRKKSHCLNQR</sequence>
<dbReference type="EC" id="2.1.1.297" evidence="4"/>
<evidence type="ECO:0000259" key="6">
    <source>
        <dbReference type="Pfam" id="PF17827"/>
    </source>
</evidence>
<feature type="binding site" evidence="4">
    <location>
        <begin position="149"/>
        <end position="153"/>
    </location>
    <ligand>
        <name>S-adenosyl-L-methionine</name>
        <dbReference type="ChEBI" id="CHEBI:59789"/>
    </ligand>
</feature>
<feature type="binding site" evidence="4">
    <location>
        <begin position="219"/>
        <end position="222"/>
    </location>
    <ligand>
        <name>substrate</name>
    </ligand>
</feature>
<dbReference type="Pfam" id="PF13847">
    <property type="entry name" value="Methyltransf_31"/>
    <property type="match status" value="1"/>
</dbReference>
<evidence type="ECO:0000313" key="8">
    <source>
        <dbReference type="Proteomes" id="UP000591948"/>
    </source>
</evidence>
<keyword evidence="3 4" id="KW-0949">S-adenosyl-L-methionine</keyword>
<comment type="caution">
    <text evidence="7">The sequence shown here is derived from an EMBL/GenBank/DDBJ whole genome shotgun (WGS) entry which is preliminary data.</text>
</comment>
<dbReference type="NCBIfam" id="TIGR03534">
    <property type="entry name" value="RF_mod_PrmC"/>
    <property type="match status" value="1"/>
</dbReference>
<dbReference type="AlphaFoldDB" id="A0A6V8PB69"/>
<dbReference type="Pfam" id="PF17827">
    <property type="entry name" value="PrmC_N"/>
    <property type="match status" value="1"/>
</dbReference>
<evidence type="ECO:0000256" key="2">
    <source>
        <dbReference type="ARBA" id="ARBA00022679"/>
    </source>
</evidence>
<dbReference type="CDD" id="cd02440">
    <property type="entry name" value="AdoMet_MTases"/>
    <property type="match status" value="1"/>
</dbReference>
<dbReference type="GO" id="GO:0102559">
    <property type="term" value="F:peptide chain release factor N(5)-glutamine methyltransferase activity"/>
    <property type="evidence" value="ECO:0007669"/>
    <property type="project" value="UniProtKB-EC"/>
</dbReference>
<dbReference type="PROSITE" id="PS00092">
    <property type="entry name" value="N6_MTASE"/>
    <property type="match status" value="1"/>
</dbReference>
<dbReference type="HAMAP" id="MF_02126">
    <property type="entry name" value="RF_methyltr_PrmC"/>
    <property type="match status" value="1"/>
</dbReference>
<comment type="function">
    <text evidence="4">Methylates the class 1 translation termination release factors RF1/PrfA and RF2/PrfB on the glutamine residue of the universally conserved GGQ motif.</text>
</comment>
<dbReference type="NCBIfam" id="TIGR00536">
    <property type="entry name" value="hemK_fam"/>
    <property type="match status" value="1"/>
</dbReference>